<dbReference type="Proteomes" id="UP000008783">
    <property type="component" value="Unassembled WGS sequence"/>
</dbReference>
<reference evidence="3" key="1">
    <citation type="journal article" date="2011" name="Proc. Natl. Acad. Sci. U.S.A.">
        <title>Obligate biotrophy features unraveled by the genomic analysis of rust fungi.</title>
        <authorList>
            <person name="Duplessis S."/>
            <person name="Cuomo C.A."/>
            <person name="Lin Y.-C."/>
            <person name="Aerts A."/>
            <person name="Tisserant E."/>
            <person name="Veneault-Fourrey C."/>
            <person name="Joly D.L."/>
            <person name="Hacquard S."/>
            <person name="Amselem J."/>
            <person name="Cantarel B.L."/>
            <person name="Chiu R."/>
            <person name="Coutinho P.M."/>
            <person name="Feau N."/>
            <person name="Field M."/>
            <person name="Frey P."/>
            <person name="Gelhaye E."/>
            <person name="Goldberg J."/>
            <person name="Grabherr M.G."/>
            <person name="Kodira C.D."/>
            <person name="Kohler A."/>
            <person name="Kuees U."/>
            <person name="Lindquist E.A."/>
            <person name="Lucas S.M."/>
            <person name="Mago R."/>
            <person name="Mauceli E."/>
            <person name="Morin E."/>
            <person name="Murat C."/>
            <person name="Pangilinan J.L."/>
            <person name="Park R."/>
            <person name="Pearson M."/>
            <person name="Quesneville H."/>
            <person name="Rouhier N."/>
            <person name="Sakthikumar S."/>
            <person name="Salamov A.A."/>
            <person name="Schmutz J."/>
            <person name="Selles B."/>
            <person name="Shapiro H."/>
            <person name="Tanguay P."/>
            <person name="Tuskan G.A."/>
            <person name="Henrissat B."/>
            <person name="Van de Peer Y."/>
            <person name="Rouze P."/>
            <person name="Ellis J.G."/>
            <person name="Dodds P.N."/>
            <person name="Schein J.E."/>
            <person name="Zhong S."/>
            <person name="Hamelin R.C."/>
            <person name="Grigoriev I.V."/>
            <person name="Szabo L.J."/>
            <person name="Martin F."/>
        </authorList>
    </citation>
    <scope>NUCLEOTIDE SEQUENCE [LARGE SCALE GENOMIC DNA]</scope>
    <source>
        <strain evidence="3">CRL 75-36-700-3 / race SCCL</strain>
    </source>
</reference>
<sequence length="156" mass="17163">MPPGIPPPLPPPDPHAGNPSIRTLTESIHSRLDASADVNMDTATEDSPAPATSRQQPQAPPPEEFPLLNFFRALRADPNRRSETGTLNLDATTEALLLQLIESEARRSSDLKLFTEELRGFWVDLLFFLPLLLFQATHPPEESYSTVSCCVSEVSS</sequence>
<dbReference type="EMBL" id="DS178286">
    <property type="protein sequence ID" value="EHS63391.1"/>
    <property type="molecule type" value="Genomic_DNA"/>
</dbReference>
<keyword evidence="3" id="KW-1185">Reference proteome</keyword>
<dbReference type="HOGENOM" id="CLU_1687551_0_0_1"/>
<evidence type="ECO:0000313" key="3">
    <source>
        <dbReference type="Proteomes" id="UP000008783"/>
    </source>
</evidence>
<dbReference type="VEuPathDB" id="FungiDB:PGTG_21467"/>
<feature type="region of interest" description="Disordered" evidence="1">
    <location>
        <begin position="1"/>
        <end position="64"/>
    </location>
</feature>
<gene>
    <name evidence="2" type="ORF">PGTG_21467</name>
</gene>
<name>H6QRU9_PUCGT</name>
<dbReference type="InParanoid" id="H6QRU9"/>
<dbReference type="STRING" id="418459.H6QRU9"/>
<evidence type="ECO:0000256" key="1">
    <source>
        <dbReference type="SAM" id="MobiDB-lite"/>
    </source>
</evidence>
<evidence type="ECO:0000313" key="2">
    <source>
        <dbReference type="EMBL" id="EHS63391.1"/>
    </source>
</evidence>
<dbReference type="GeneID" id="13543073"/>
<dbReference type="RefSeq" id="XP_003889760.1">
    <property type="nucleotide sequence ID" value="XM_003889711.1"/>
</dbReference>
<proteinExistence type="predicted"/>
<accession>H6QRU9</accession>
<dbReference type="KEGG" id="pgr:PGTG_21467"/>
<dbReference type="AlphaFoldDB" id="H6QRU9"/>
<organism evidence="2 3">
    <name type="scientific">Puccinia graminis f. sp. tritici (strain CRL 75-36-700-3 / race SCCL)</name>
    <name type="common">Black stem rust fungus</name>
    <dbReference type="NCBI Taxonomy" id="418459"/>
    <lineage>
        <taxon>Eukaryota</taxon>
        <taxon>Fungi</taxon>
        <taxon>Dikarya</taxon>
        <taxon>Basidiomycota</taxon>
        <taxon>Pucciniomycotina</taxon>
        <taxon>Pucciniomycetes</taxon>
        <taxon>Pucciniales</taxon>
        <taxon>Pucciniaceae</taxon>
        <taxon>Puccinia</taxon>
    </lineage>
</organism>
<protein>
    <submittedName>
        <fullName evidence="2">Uncharacterized protein</fullName>
    </submittedName>
</protein>
<feature type="compositionally biased region" description="Pro residues" evidence="1">
    <location>
        <begin position="1"/>
        <end position="14"/>
    </location>
</feature>